<dbReference type="GeneID" id="27314647"/>
<organism evidence="1 2">
    <name type="scientific">Verruconis gallopava</name>
    <dbReference type="NCBI Taxonomy" id="253628"/>
    <lineage>
        <taxon>Eukaryota</taxon>
        <taxon>Fungi</taxon>
        <taxon>Dikarya</taxon>
        <taxon>Ascomycota</taxon>
        <taxon>Pezizomycotina</taxon>
        <taxon>Dothideomycetes</taxon>
        <taxon>Pleosporomycetidae</taxon>
        <taxon>Venturiales</taxon>
        <taxon>Sympoventuriaceae</taxon>
        <taxon>Verruconis</taxon>
    </lineage>
</organism>
<keyword evidence="2" id="KW-1185">Reference proteome</keyword>
<dbReference type="InParanoid" id="A0A0D1YLW7"/>
<evidence type="ECO:0000313" key="1">
    <source>
        <dbReference type="EMBL" id="KIW01822.1"/>
    </source>
</evidence>
<sequence length="102" mass="12164">MGIVERRKGTREALRHLLSIRQVFCPQEPGCLSRTWSWETATVQRSQTIKRMSLRCLYFVRKRSRYTTCEFRTHFNEQANHDRLIQFDKARVAFNVAATTNR</sequence>
<gene>
    <name evidence="1" type="ORF">PV09_06674</name>
</gene>
<name>A0A0D1YLW7_9PEZI</name>
<dbReference type="EMBL" id="KN847552">
    <property type="protein sequence ID" value="KIW01822.1"/>
    <property type="molecule type" value="Genomic_DNA"/>
</dbReference>
<dbReference type="Proteomes" id="UP000053259">
    <property type="component" value="Unassembled WGS sequence"/>
</dbReference>
<proteinExistence type="predicted"/>
<accession>A0A0D1YLW7</accession>
<dbReference type="VEuPathDB" id="FungiDB:PV09_06674"/>
<evidence type="ECO:0000313" key="2">
    <source>
        <dbReference type="Proteomes" id="UP000053259"/>
    </source>
</evidence>
<dbReference type="HOGENOM" id="CLU_2279626_0_0_1"/>
<dbReference type="RefSeq" id="XP_016211691.1">
    <property type="nucleotide sequence ID" value="XM_016360352.1"/>
</dbReference>
<dbReference type="AlphaFoldDB" id="A0A0D1YLW7"/>
<reference evidence="1 2" key="1">
    <citation type="submission" date="2015-01" db="EMBL/GenBank/DDBJ databases">
        <title>The Genome Sequence of Ochroconis gallopava CBS43764.</title>
        <authorList>
            <consortium name="The Broad Institute Genomics Platform"/>
            <person name="Cuomo C."/>
            <person name="de Hoog S."/>
            <person name="Gorbushina A."/>
            <person name="Stielow B."/>
            <person name="Teixiera M."/>
            <person name="Abouelleil A."/>
            <person name="Chapman S.B."/>
            <person name="Priest M."/>
            <person name="Young S.K."/>
            <person name="Wortman J."/>
            <person name="Nusbaum C."/>
            <person name="Birren B."/>
        </authorList>
    </citation>
    <scope>NUCLEOTIDE SEQUENCE [LARGE SCALE GENOMIC DNA]</scope>
    <source>
        <strain evidence="1 2">CBS 43764</strain>
    </source>
</reference>
<protein>
    <submittedName>
        <fullName evidence="1">Uncharacterized protein</fullName>
    </submittedName>
</protein>